<proteinExistence type="predicted"/>
<evidence type="ECO:0000313" key="3">
    <source>
        <dbReference type="Proteomes" id="UP001281614"/>
    </source>
</evidence>
<dbReference type="Proteomes" id="UP001281614">
    <property type="component" value="Unassembled WGS sequence"/>
</dbReference>
<organism evidence="2 3">
    <name type="scientific">Colletotrichum kahawae</name>
    <name type="common">Coffee berry disease fungus</name>
    <dbReference type="NCBI Taxonomy" id="34407"/>
    <lineage>
        <taxon>Eukaryota</taxon>
        <taxon>Fungi</taxon>
        <taxon>Dikarya</taxon>
        <taxon>Ascomycota</taxon>
        <taxon>Pezizomycotina</taxon>
        <taxon>Sordariomycetes</taxon>
        <taxon>Hypocreomycetidae</taxon>
        <taxon>Glomerellales</taxon>
        <taxon>Glomerellaceae</taxon>
        <taxon>Colletotrichum</taxon>
        <taxon>Colletotrichum gloeosporioides species complex</taxon>
    </lineage>
</organism>
<accession>A0AAD9YJZ6</accession>
<dbReference type="EMBL" id="VYYT01000089">
    <property type="protein sequence ID" value="KAK2770902.1"/>
    <property type="molecule type" value="Genomic_DNA"/>
</dbReference>
<keyword evidence="3" id="KW-1185">Reference proteome</keyword>
<evidence type="ECO:0000256" key="1">
    <source>
        <dbReference type="SAM" id="MobiDB-lite"/>
    </source>
</evidence>
<evidence type="ECO:0000313" key="2">
    <source>
        <dbReference type="EMBL" id="KAK2770902.1"/>
    </source>
</evidence>
<comment type="caution">
    <text evidence="2">The sequence shown here is derived from an EMBL/GenBank/DDBJ whole genome shotgun (WGS) entry which is preliminary data.</text>
</comment>
<protein>
    <submittedName>
        <fullName evidence="2">Uncharacterized protein</fullName>
    </submittedName>
</protein>
<sequence length="87" mass="9417">MATQVPQLPAAGQHRAVTATGRAIVVRVVQSSERPQRRQRATSVLGVMSMVVSGTWTAEREDLERLDGHHVKSPKPCASLDAGDSRE</sequence>
<dbReference type="AlphaFoldDB" id="A0AAD9YJZ6"/>
<name>A0AAD9YJZ6_COLKA</name>
<gene>
    <name evidence="2" type="ORF">CKAH01_14569</name>
</gene>
<reference evidence="2" key="1">
    <citation type="submission" date="2023-02" db="EMBL/GenBank/DDBJ databases">
        <title>Colletotrichum kahawae CIFC_Que2 genome sequencing and assembly.</title>
        <authorList>
            <person name="Baroncelli R."/>
        </authorList>
    </citation>
    <scope>NUCLEOTIDE SEQUENCE</scope>
    <source>
        <strain evidence="2">CIFC_Que2</strain>
    </source>
</reference>
<feature type="region of interest" description="Disordered" evidence="1">
    <location>
        <begin position="67"/>
        <end position="87"/>
    </location>
</feature>